<dbReference type="Gene3D" id="2.40.170.20">
    <property type="entry name" value="TonB-dependent receptor, beta-barrel domain"/>
    <property type="match status" value="1"/>
</dbReference>
<dbReference type="NCBIfam" id="TIGR01785">
    <property type="entry name" value="TonB-hemin"/>
    <property type="match status" value="1"/>
</dbReference>
<dbReference type="EMBL" id="SLWL01000013">
    <property type="protein sequence ID" value="TCO11196.1"/>
    <property type="molecule type" value="Genomic_DNA"/>
</dbReference>
<dbReference type="PANTHER" id="PTHR30069:SF41">
    <property type="entry name" value="HEME_HEMOPEXIN UTILIZATION PROTEIN C"/>
    <property type="match status" value="1"/>
</dbReference>
<evidence type="ECO:0000256" key="11">
    <source>
        <dbReference type="PROSITE-ProRule" id="PRU01360"/>
    </source>
</evidence>
<evidence type="ECO:0000256" key="9">
    <source>
        <dbReference type="ARBA" id="ARBA00023170"/>
    </source>
</evidence>
<feature type="domain" description="TonB-dependent receptor plug" evidence="16">
    <location>
        <begin position="44"/>
        <end position="150"/>
    </location>
</feature>
<keyword evidence="4 11" id="KW-1134">Transmembrane beta strand</keyword>
<gene>
    <name evidence="17" type="ORF">EV666_11332</name>
</gene>
<name>A0A4R2GPU6_9HYPH</name>
<dbReference type="SUPFAM" id="SSF56935">
    <property type="entry name" value="Porins"/>
    <property type="match status" value="1"/>
</dbReference>
<dbReference type="RefSeq" id="WP_132009252.1">
    <property type="nucleotide sequence ID" value="NZ_JBHUNN010000002.1"/>
</dbReference>
<evidence type="ECO:0000256" key="1">
    <source>
        <dbReference type="ARBA" id="ARBA00004571"/>
    </source>
</evidence>
<dbReference type="AlphaFoldDB" id="A0A4R2GPU6"/>
<dbReference type="InterPro" id="IPR011276">
    <property type="entry name" value="TonB_haem/Hb_rcpt"/>
</dbReference>
<feature type="domain" description="TonB-dependent receptor-like beta-barrel" evidence="15">
    <location>
        <begin position="247"/>
        <end position="675"/>
    </location>
</feature>
<accession>A0A4R2GPU6</accession>
<feature type="short sequence motif" description="TonB box" evidence="12">
    <location>
        <begin position="30"/>
        <end position="36"/>
    </location>
</feature>
<proteinExistence type="inferred from homology"/>
<dbReference type="Proteomes" id="UP000294881">
    <property type="component" value="Unassembled WGS sequence"/>
</dbReference>
<evidence type="ECO:0000256" key="7">
    <source>
        <dbReference type="ARBA" id="ARBA00023077"/>
    </source>
</evidence>
<dbReference type="InterPro" id="IPR000531">
    <property type="entry name" value="Beta-barrel_TonB"/>
</dbReference>
<dbReference type="GO" id="GO:0015232">
    <property type="term" value="F:heme transmembrane transporter activity"/>
    <property type="evidence" value="ECO:0007669"/>
    <property type="project" value="InterPro"/>
</dbReference>
<keyword evidence="10 11" id="KW-0998">Cell outer membrane</keyword>
<keyword evidence="3 11" id="KW-0813">Transport</keyword>
<keyword evidence="5 11" id="KW-0812">Transmembrane</keyword>
<dbReference type="InterPro" id="IPR039426">
    <property type="entry name" value="TonB-dep_rcpt-like"/>
</dbReference>
<dbReference type="PROSITE" id="PS00430">
    <property type="entry name" value="TONB_DEPENDENT_REC_1"/>
    <property type="match status" value="1"/>
</dbReference>
<evidence type="ECO:0000256" key="3">
    <source>
        <dbReference type="ARBA" id="ARBA00022448"/>
    </source>
</evidence>
<keyword evidence="8 11" id="KW-0472">Membrane</keyword>
<dbReference type="InterPro" id="IPR036942">
    <property type="entry name" value="Beta-barrel_TonB_sf"/>
</dbReference>
<feature type="signal peptide" evidence="14">
    <location>
        <begin position="1"/>
        <end position="23"/>
    </location>
</feature>
<dbReference type="GO" id="GO:0009279">
    <property type="term" value="C:cell outer membrane"/>
    <property type="evidence" value="ECO:0007669"/>
    <property type="project" value="UniProtKB-SubCell"/>
</dbReference>
<dbReference type="CDD" id="cd01347">
    <property type="entry name" value="ligand_gated_channel"/>
    <property type="match status" value="1"/>
</dbReference>
<keyword evidence="6 14" id="KW-0732">Signal</keyword>
<evidence type="ECO:0000259" key="15">
    <source>
        <dbReference type="Pfam" id="PF00593"/>
    </source>
</evidence>
<evidence type="ECO:0000256" key="10">
    <source>
        <dbReference type="ARBA" id="ARBA00023237"/>
    </source>
</evidence>
<evidence type="ECO:0000259" key="16">
    <source>
        <dbReference type="Pfam" id="PF07715"/>
    </source>
</evidence>
<dbReference type="GO" id="GO:0015344">
    <property type="term" value="F:siderophore uptake transmembrane transporter activity"/>
    <property type="evidence" value="ECO:0007669"/>
    <property type="project" value="TreeGrafter"/>
</dbReference>
<evidence type="ECO:0000256" key="6">
    <source>
        <dbReference type="ARBA" id="ARBA00022729"/>
    </source>
</evidence>
<dbReference type="InterPro" id="IPR037066">
    <property type="entry name" value="Plug_dom_sf"/>
</dbReference>
<comment type="subcellular location">
    <subcellularLocation>
        <location evidence="1 11">Cell outer membrane</location>
        <topology evidence="1 11">Multi-pass membrane protein</topology>
    </subcellularLocation>
</comment>
<evidence type="ECO:0000313" key="17">
    <source>
        <dbReference type="EMBL" id="TCO11196.1"/>
    </source>
</evidence>
<dbReference type="InterPro" id="IPR010949">
    <property type="entry name" value="TonB_Hb/transfer/lactofer_rcpt"/>
</dbReference>
<sequence length="705" mass="76536">MRKYACGALFLSASFLAITVATAEEIKLDTISVSATRVEQKAIDQLAGVSIVNRDEIERFNPSRISDVLREIPGVWSQENANDPAQSINIRGLQDFGRVAVLVDGARQNYGVSGHNANGQFYLDPELVSRVDVTRGPVSSIYGSGAIGGVVLFQTRGVDDLLKPDEKVGAEQRLVLGTNGAGFLSSSAVGARIGGVADVYGQFLTRQTYNYKDGAGTVINDTGSEVASGLFKVNIRPAEGHEISATALRQNYGFSNSGSSNQGARFDNVLNTGAYTLGYRFRSPETPLVDLNMKVYANDTTMSQRYMANSPSGTYGVLGAVPGLSRIIYDQKTTGFDIFNTSKFQTGALSHTLTYGGDGVWDKVHTWDTAGGYGSAFTPGGERTLFGVYVQDEIRYSSWLRVVGGVRYDHYELSSPTTGSDGGRASPKFTIGVTPVTGLELYATYAEAYRAPTITETLIEGYHPFPAFRMLPNPNLRPEVAHNLEAGVNLKYNDVLKAGDTFRAKATVFRNEIDDYIGFTNADTSTLVAFIPGMPNSVCSRLPPAQARRMCALMPDQQYQNFAKVRLTGAELEAAYDWGWGFTTIAGTYVRGKDQETGYGLASVPPNRISGTLGFRFLDNRLTVGGRVTGVFGKSRRNLPPDQVDLATPGYGLVDLFASYSFNDWVRADVSVQNLFDKRYTQYLNYTSSAGMQAKAGLTIRFASH</sequence>
<feature type="chain" id="PRO_5020251480" evidence="14">
    <location>
        <begin position="24"/>
        <end position="705"/>
    </location>
</feature>
<dbReference type="PROSITE" id="PS52016">
    <property type="entry name" value="TONB_DEPENDENT_REC_3"/>
    <property type="match status" value="1"/>
</dbReference>
<dbReference type="InterPro" id="IPR012910">
    <property type="entry name" value="Plug_dom"/>
</dbReference>
<dbReference type="OrthoDB" id="9796221at2"/>
<keyword evidence="9 17" id="KW-0675">Receptor</keyword>
<dbReference type="InterPro" id="IPR010916">
    <property type="entry name" value="TonB_box_CS"/>
</dbReference>
<evidence type="ECO:0000256" key="14">
    <source>
        <dbReference type="SAM" id="SignalP"/>
    </source>
</evidence>
<evidence type="ECO:0000256" key="8">
    <source>
        <dbReference type="ARBA" id="ARBA00023136"/>
    </source>
</evidence>
<keyword evidence="18" id="KW-1185">Reference proteome</keyword>
<organism evidence="17 18">
    <name type="scientific">Camelimonas lactis</name>
    <dbReference type="NCBI Taxonomy" id="659006"/>
    <lineage>
        <taxon>Bacteria</taxon>
        <taxon>Pseudomonadati</taxon>
        <taxon>Pseudomonadota</taxon>
        <taxon>Alphaproteobacteria</taxon>
        <taxon>Hyphomicrobiales</taxon>
        <taxon>Chelatococcaceae</taxon>
        <taxon>Camelimonas</taxon>
    </lineage>
</organism>
<comment type="similarity">
    <text evidence="2 11 13">Belongs to the TonB-dependent receptor family.</text>
</comment>
<dbReference type="Pfam" id="PF07715">
    <property type="entry name" value="Plug"/>
    <property type="match status" value="1"/>
</dbReference>
<evidence type="ECO:0000256" key="13">
    <source>
        <dbReference type="RuleBase" id="RU003357"/>
    </source>
</evidence>
<dbReference type="Pfam" id="PF00593">
    <property type="entry name" value="TonB_dep_Rec_b-barrel"/>
    <property type="match status" value="1"/>
</dbReference>
<evidence type="ECO:0000256" key="5">
    <source>
        <dbReference type="ARBA" id="ARBA00022692"/>
    </source>
</evidence>
<comment type="caution">
    <text evidence="17">The sequence shown here is derived from an EMBL/GenBank/DDBJ whole genome shotgun (WGS) entry which is preliminary data.</text>
</comment>
<protein>
    <submittedName>
        <fullName evidence="17">Hemoglobin/transferrin/lactoferrin receptor protein</fullName>
    </submittedName>
</protein>
<keyword evidence="7 12" id="KW-0798">TonB box</keyword>
<dbReference type="PANTHER" id="PTHR30069">
    <property type="entry name" value="TONB-DEPENDENT OUTER MEMBRANE RECEPTOR"/>
    <property type="match status" value="1"/>
</dbReference>
<dbReference type="Gene3D" id="2.170.130.10">
    <property type="entry name" value="TonB-dependent receptor, plug domain"/>
    <property type="match status" value="1"/>
</dbReference>
<dbReference type="GO" id="GO:0044718">
    <property type="term" value="P:siderophore transmembrane transport"/>
    <property type="evidence" value="ECO:0007669"/>
    <property type="project" value="TreeGrafter"/>
</dbReference>
<evidence type="ECO:0000256" key="12">
    <source>
        <dbReference type="PROSITE-ProRule" id="PRU10143"/>
    </source>
</evidence>
<evidence type="ECO:0000256" key="2">
    <source>
        <dbReference type="ARBA" id="ARBA00009810"/>
    </source>
</evidence>
<evidence type="ECO:0000256" key="4">
    <source>
        <dbReference type="ARBA" id="ARBA00022452"/>
    </source>
</evidence>
<reference evidence="17 18" key="1">
    <citation type="submission" date="2019-03" db="EMBL/GenBank/DDBJ databases">
        <title>Genomic Encyclopedia of Type Strains, Phase IV (KMG-IV): sequencing the most valuable type-strain genomes for metagenomic binning, comparative biology and taxonomic classification.</title>
        <authorList>
            <person name="Goeker M."/>
        </authorList>
    </citation>
    <scope>NUCLEOTIDE SEQUENCE [LARGE SCALE GENOMIC DNA]</scope>
    <source>
        <strain evidence="17 18">DSM 22958</strain>
    </source>
</reference>
<dbReference type="NCBIfam" id="TIGR01786">
    <property type="entry name" value="TonB-hemlactrns"/>
    <property type="match status" value="1"/>
</dbReference>
<evidence type="ECO:0000313" key="18">
    <source>
        <dbReference type="Proteomes" id="UP000294881"/>
    </source>
</evidence>